<proteinExistence type="predicted"/>
<name>G4YYH7_PHYSP</name>
<dbReference type="EMBL" id="JH159152">
    <property type="protein sequence ID" value="EGZ24564.1"/>
    <property type="molecule type" value="Genomic_DNA"/>
</dbReference>
<protein>
    <submittedName>
        <fullName evidence="2">Uncharacterized protein</fullName>
    </submittedName>
</protein>
<feature type="coiled-coil region" evidence="1">
    <location>
        <begin position="334"/>
        <end position="365"/>
    </location>
</feature>
<reference evidence="2 3" key="1">
    <citation type="journal article" date="2006" name="Science">
        <title>Phytophthora genome sequences uncover evolutionary origins and mechanisms of pathogenesis.</title>
        <authorList>
            <person name="Tyler B.M."/>
            <person name="Tripathy S."/>
            <person name="Zhang X."/>
            <person name="Dehal P."/>
            <person name="Jiang R.H."/>
            <person name="Aerts A."/>
            <person name="Arredondo F.D."/>
            <person name="Baxter L."/>
            <person name="Bensasson D."/>
            <person name="Beynon J.L."/>
            <person name="Chapman J."/>
            <person name="Damasceno C.M."/>
            <person name="Dorrance A.E."/>
            <person name="Dou D."/>
            <person name="Dickerman A.W."/>
            <person name="Dubchak I.L."/>
            <person name="Garbelotto M."/>
            <person name="Gijzen M."/>
            <person name="Gordon S.G."/>
            <person name="Govers F."/>
            <person name="Grunwald N.J."/>
            <person name="Huang W."/>
            <person name="Ivors K.L."/>
            <person name="Jones R.W."/>
            <person name="Kamoun S."/>
            <person name="Krampis K."/>
            <person name="Lamour K.H."/>
            <person name="Lee M.K."/>
            <person name="McDonald W.H."/>
            <person name="Medina M."/>
            <person name="Meijer H.J."/>
            <person name="Nordberg E.K."/>
            <person name="Maclean D.J."/>
            <person name="Ospina-Giraldo M.D."/>
            <person name="Morris P.F."/>
            <person name="Phuntumart V."/>
            <person name="Putnam N.H."/>
            <person name="Rash S."/>
            <person name="Rose J.K."/>
            <person name="Sakihama Y."/>
            <person name="Salamov A.A."/>
            <person name="Savidor A."/>
            <person name="Scheuring C.F."/>
            <person name="Smith B.M."/>
            <person name="Sobral B.W."/>
            <person name="Terry A."/>
            <person name="Torto-Alalibo T.A."/>
            <person name="Win J."/>
            <person name="Xu Z."/>
            <person name="Zhang H."/>
            <person name="Grigoriev I.V."/>
            <person name="Rokhsar D.S."/>
            <person name="Boore J.L."/>
        </authorList>
    </citation>
    <scope>NUCLEOTIDE SEQUENCE [LARGE SCALE GENOMIC DNA]</scope>
    <source>
        <strain evidence="2 3">P6497</strain>
    </source>
</reference>
<keyword evidence="3" id="KW-1185">Reference proteome</keyword>
<organism evidence="2 3">
    <name type="scientific">Phytophthora sojae (strain P6497)</name>
    <name type="common">Soybean stem and root rot agent</name>
    <name type="synonym">Phytophthora megasperma f. sp. glycines</name>
    <dbReference type="NCBI Taxonomy" id="1094619"/>
    <lineage>
        <taxon>Eukaryota</taxon>
        <taxon>Sar</taxon>
        <taxon>Stramenopiles</taxon>
        <taxon>Oomycota</taxon>
        <taxon>Peronosporomycetes</taxon>
        <taxon>Peronosporales</taxon>
        <taxon>Peronosporaceae</taxon>
        <taxon>Phytophthora</taxon>
    </lineage>
</organism>
<evidence type="ECO:0000256" key="1">
    <source>
        <dbReference type="SAM" id="Coils"/>
    </source>
</evidence>
<keyword evidence="1" id="KW-0175">Coiled coil</keyword>
<dbReference type="SMR" id="G4YYH7"/>
<dbReference type="InParanoid" id="G4YYH7"/>
<sequence length="513" mass="58962">MSIAQGCSCSLQARLHQVENARSREMKAHGELVQTLESELEIRRISEGELRLAVAKLRTDNCRVEAELCAANARARQLQGQLDTQRIDHSRRVDEFKAMAEENERRLQAARQKGDELLEEKRQLNFELSESQTLLGCSRNDNKLLQEKIEEQCLQISTQAEEIAKLSALVSSKQHEIDASVVRSQLLLEDLSSTRQGQTVMQGTLDELDRSLTRALVTRNRALQWRRKRHNSWNERRLTHGAFLAWKALSVQSKQDSAANLTRCTERKRAQLELVKKQILKSCSQAKEDVRGFRLACASERARMESLRDEICREELPKLLTQLEKLQTSVDGQRRELEAQLTSQKERIRNQEERLDMLRQEMEHRVQILEESHRGQLARQKLQQRAILQVFAARRIREFQRRTFSVWKEMHLRSLVGQVTHTAMVFQSQQSQASIVDWFSPNKEGGYQQCAAPASIRPVSAALEPLQLNSQKFDDCLRSPATATPIDAMWRRWRRVDAGVAGRGHKPGPSPNS</sequence>
<dbReference type="GeneID" id="20655073"/>
<feature type="coiled-coil region" evidence="1">
    <location>
        <begin position="93"/>
        <end position="127"/>
    </location>
</feature>
<dbReference type="Proteomes" id="UP000002640">
    <property type="component" value="Unassembled WGS sequence"/>
</dbReference>
<evidence type="ECO:0000313" key="3">
    <source>
        <dbReference type="Proteomes" id="UP000002640"/>
    </source>
</evidence>
<dbReference type="KEGG" id="psoj:PHYSODRAFT_478986"/>
<evidence type="ECO:0000313" key="2">
    <source>
        <dbReference type="EMBL" id="EGZ24564.1"/>
    </source>
</evidence>
<dbReference type="AlphaFoldDB" id="G4YYH7"/>
<dbReference type="OMA" id="CANERKQ"/>
<dbReference type="RefSeq" id="XP_009519852.1">
    <property type="nucleotide sequence ID" value="XM_009521557.1"/>
</dbReference>
<gene>
    <name evidence="2" type="ORF">PHYSODRAFT_478986</name>
</gene>
<accession>G4YYH7</accession>